<dbReference type="PANTHER" id="PTHR40942:SF4">
    <property type="entry name" value="CYTOCHROME C5"/>
    <property type="match status" value="1"/>
</dbReference>
<dbReference type="InterPro" id="IPR002323">
    <property type="entry name" value="Cyt_CIE"/>
</dbReference>
<evidence type="ECO:0000256" key="3">
    <source>
        <dbReference type="ARBA" id="ARBA00022723"/>
    </source>
</evidence>
<keyword evidence="7" id="KW-0472">Membrane</keyword>
<proteinExistence type="predicted"/>
<evidence type="ECO:0000256" key="7">
    <source>
        <dbReference type="SAM" id="Phobius"/>
    </source>
</evidence>
<evidence type="ECO:0000256" key="5">
    <source>
        <dbReference type="ARBA" id="ARBA00023004"/>
    </source>
</evidence>
<name>A0ABZ1CJN5_9PROT</name>
<evidence type="ECO:0000256" key="4">
    <source>
        <dbReference type="ARBA" id="ARBA00022982"/>
    </source>
</evidence>
<feature type="domain" description="Cytochrome c" evidence="8">
    <location>
        <begin position="188"/>
        <end position="268"/>
    </location>
</feature>
<evidence type="ECO:0000256" key="2">
    <source>
        <dbReference type="ARBA" id="ARBA00022617"/>
    </source>
</evidence>
<dbReference type="Pfam" id="PF13442">
    <property type="entry name" value="Cytochrome_CBB3"/>
    <property type="match status" value="2"/>
</dbReference>
<dbReference type="PANTHER" id="PTHR40942">
    <property type="match status" value="1"/>
</dbReference>
<keyword evidence="5 6" id="KW-0408">Iron</keyword>
<protein>
    <submittedName>
        <fullName evidence="9">C-type cytochrome</fullName>
    </submittedName>
</protein>
<dbReference type="InterPro" id="IPR036909">
    <property type="entry name" value="Cyt_c-like_dom_sf"/>
</dbReference>
<keyword evidence="10" id="KW-1185">Reference proteome</keyword>
<organism evidence="9 10">
    <name type="scientific">Thiobacillus sedimenti</name>
    <dbReference type="NCBI Taxonomy" id="3110231"/>
    <lineage>
        <taxon>Bacteria</taxon>
        <taxon>Pseudomonadati</taxon>
        <taxon>Pseudomonadota</taxon>
        <taxon>Betaproteobacteria</taxon>
        <taxon>Nitrosomonadales</taxon>
        <taxon>Thiobacillaceae</taxon>
        <taxon>Thiobacillus</taxon>
    </lineage>
</organism>
<reference evidence="9 10" key="1">
    <citation type="submission" date="2023-12" db="EMBL/GenBank/DDBJ databases">
        <title>Thiobacillus sedimentum sp. nov., a chemolithoautotrophic sulfur-oxidizing bacterium isolated from freshwater sediment.</title>
        <authorList>
            <person name="Luo J."/>
            <person name="Dai C."/>
        </authorList>
    </citation>
    <scope>NUCLEOTIDE SEQUENCE [LARGE SCALE GENOMIC DNA]</scope>
    <source>
        <strain evidence="9 10">SCUT-2</strain>
    </source>
</reference>
<sequence length="272" mass="27828">MADSHAKMTQATPQEILISVLAGLFAPLLAIFLIVMLVLSIQAKHKPDTSSEAAQKATLERIKPFATLAALDANAPKVEKSGQEVFEAVCTTCHTPGALGAPKFQNKADWGPRIKQGYDTLIKHALEGIRQMPPRGGDGDLSDTEVARAVAYMANAAGADFKAPEAPAPAAAGKAADAGKTAAAPAKPDPAKGKAVFEGTCVACHGTGVAGAPKLGDKAAWGPRISQGYATLYDHALHGIRAMPAKGGNASLSEADVANAVAYLVTEGGGKL</sequence>
<keyword evidence="7" id="KW-0812">Transmembrane</keyword>
<dbReference type="Proteomes" id="UP001334732">
    <property type="component" value="Chromosome"/>
</dbReference>
<dbReference type="SUPFAM" id="SSF46626">
    <property type="entry name" value="Cytochrome c"/>
    <property type="match status" value="2"/>
</dbReference>
<dbReference type="RefSeq" id="WP_324779987.1">
    <property type="nucleotide sequence ID" value="NZ_CP141769.1"/>
</dbReference>
<accession>A0ABZ1CJN5</accession>
<evidence type="ECO:0000256" key="1">
    <source>
        <dbReference type="ARBA" id="ARBA00022448"/>
    </source>
</evidence>
<dbReference type="EMBL" id="CP141769">
    <property type="protein sequence ID" value="WRS39456.1"/>
    <property type="molecule type" value="Genomic_DNA"/>
</dbReference>
<keyword evidence="7" id="KW-1133">Transmembrane helix</keyword>
<gene>
    <name evidence="9" type="ORF">VA613_00895</name>
</gene>
<keyword evidence="3 6" id="KW-0479">Metal-binding</keyword>
<keyword evidence="4" id="KW-0249">Electron transport</keyword>
<evidence type="ECO:0000313" key="10">
    <source>
        <dbReference type="Proteomes" id="UP001334732"/>
    </source>
</evidence>
<evidence type="ECO:0000259" key="8">
    <source>
        <dbReference type="PROSITE" id="PS51007"/>
    </source>
</evidence>
<keyword evidence="1" id="KW-0813">Transport</keyword>
<dbReference type="PROSITE" id="PS51007">
    <property type="entry name" value="CYTC"/>
    <property type="match status" value="2"/>
</dbReference>
<keyword evidence="2 6" id="KW-0349">Heme</keyword>
<dbReference type="PRINTS" id="PR00607">
    <property type="entry name" value="CYTCHROMECIE"/>
</dbReference>
<dbReference type="InterPro" id="IPR009056">
    <property type="entry name" value="Cyt_c-like_dom"/>
</dbReference>
<evidence type="ECO:0000313" key="9">
    <source>
        <dbReference type="EMBL" id="WRS39456.1"/>
    </source>
</evidence>
<evidence type="ECO:0000256" key="6">
    <source>
        <dbReference type="PROSITE-ProRule" id="PRU00433"/>
    </source>
</evidence>
<feature type="transmembrane region" description="Helical" evidence="7">
    <location>
        <begin position="16"/>
        <end position="39"/>
    </location>
</feature>
<dbReference type="Gene3D" id="1.10.760.10">
    <property type="entry name" value="Cytochrome c-like domain"/>
    <property type="match status" value="2"/>
</dbReference>
<feature type="domain" description="Cytochrome c" evidence="8">
    <location>
        <begin position="77"/>
        <end position="157"/>
    </location>
</feature>